<dbReference type="OrthoDB" id="9770068at2"/>
<accession>A0A0A0I565</accession>
<gene>
    <name evidence="1" type="ORF">Z968_09035</name>
</gene>
<sequence>MTKRIGKQTIKLENKPRIIATTSVVGPKEGEGPLKDYFDVILSDDLNGKDSFEKAESSIMYRAVQETLKKSNLEEKDIHYLVAGDLLNQTAASNFAARDVDIPFLGLYGACSTMSESLGVASMLVNAEYADYAIAATSSHFSSAERQFRFPLEMGSQRTPTAQWTVTGSGSMLIARDGIREGKFPYASYFTVGKIKDYGQTDTSDMGSAMAPAAVDTLKQHFEDTGRSPEDYDLIASGDLGNLGKKITEELLKEYGYNISGNYIDCGDEIFDKERQKVNCGGSGCGCSAVVSCGYIYKNILKGKYKKVLLVSTGALMSSTTSLQGESIPGIAHAVSIEFGGM</sequence>
<proteinExistence type="predicted"/>
<dbReference type="EMBL" id="JENJ01000039">
    <property type="protein sequence ID" value="KGM95466.1"/>
    <property type="molecule type" value="Genomic_DNA"/>
</dbReference>
<protein>
    <submittedName>
        <fullName evidence="1">Stage V sporulation protein AD</fullName>
    </submittedName>
</protein>
<dbReference type="NCBIfam" id="NF006160">
    <property type="entry name" value="PRK08304.1"/>
    <property type="match status" value="1"/>
</dbReference>
<dbReference type="RefSeq" id="WP_039255724.1">
    <property type="nucleotide sequence ID" value="NZ_JENJ01000039.1"/>
</dbReference>
<organism evidence="1 2">
    <name type="scientific">Clostridium novyi A str. 4552</name>
    <dbReference type="NCBI Taxonomy" id="1444289"/>
    <lineage>
        <taxon>Bacteria</taxon>
        <taxon>Bacillati</taxon>
        <taxon>Bacillota</taxon>
        <taxon>Clostridia</taxon>
        <taxon>Eubacteriales</taxon>
        <taxon>Clostridiaceae</taxon>
        <taxon>Clostridium</taxon>
    </lineage>
</organism>
<dbReference type="GO" id="GO:0016746">
    <property type="term" value="F:acyltransferase activity"/>
    <property type="evidence" value="ECO:0007669"/>
    <property type="project" value="InterPro"/>
</dbReference>
<dbReference type="InterPro" id="IPR010894">
    <property type="entry name" value="SpoVAD"/>
</dbReference>
<dbReference type="Pfam" id="PF07451">
    <property type="entry name" value="SpoVAD"/>
    <property type="match status" value="1"/>
</dbReference>
<reference evidence="1 2" key="1">
    <citation type="submission" date="2014-01" db="EMBL/GenBank/DDBJ databases">
        <title>Plasmidome dynamics in the species complex Clostridium novyi sensu lato converts strains of independent lineages into distinctly different pathogens.</title>
        <authorList>
            <person name="Skarin H."/>
            <person name="Segerman B."/>
        </authorList>
    </citation>
    <scope>NUCLEOTIDE SEQUENCE [LARGE SCALE GENOMIC DNA]</scope>
    <source>
        <strain evidence="1 2">4552</strain>
    </source>
</reference>
<evidence type="ECO:0000313" key="1">
    <source>
        <dbReference type="EMBL" id="KGM95466.1"/>
    </source>
</evidence>
<evidence type="ECO:0000313" key="2">
    <source>
        <dbReference type="Proteomes" id="UP000030012"/>
    </source>
</evidence>
<name>A0A0A0I565_CLONO</name>
<dbReference type="SUPFAM" id="SSF53901">
    <property type="entry name" value="Thiolase-like"/>
    <property type="match status" value="1"/>
</dbReference>
<dbReference type="Gene3D" id="3.40.47.40">
    <property type="entry name" value="Stage V sporulation protein AD"/>
    <property type="match status" value="1"/>
</dbReference>
<dbReference type="Proteomes" id="UP000030012">
    <property type="component" value="Unassembled WGS sequence"/>
</dbReference>
<dbReference type="AlphaFoldDB" id="A0A0A0I565"/>
<dbReference type="PIRSF" id="PIRSF011570">
    <property type="entry name" value="SpoVAD"/>
    <property type="match status" value="1"/>
</dbReference>
<dbReference type="NCBIfam" id="TIGR02845">
    <property type="entry name" value="spore_V_AD"/>
    <property type="match status" value="1"/>
</dbReference>
<dbReference type="InterPro" id="IPR038369">
    <property type="entry name" value="SpoVAD_sf"/>
</dbReference>
<comment type="caution">
    <text evidence="1">The sequence shown here is derived from an EMBL/GenBank/DDBJ whole genome shotgun (WGS) entry which is preliminary data.</text>
</comment>
<dbReference type="InterPro" id="IPR016039">
    <property type="entry name" value="Thiolase-like"/>
</dbReference>